<dbReference type="EMBL" id="JACHXQ010000002">
    <property type="protein sequence ID" value="MBB3183342.1"/>
    <property type="molecule type" value="Genomic_DNA"/>
</dbReference>
<dbReference type="Proteomes" id="UP000563050">
    <property type="component" value="Unassembled WGS sequence"/>
</dbReference>
<dbReference type="RefSeq" id="WP_183313513.1">
    <property type="nucleotide sequence ID" value="NZ_JACHXQ010000002.1"/>
</dbReference>
<sequence>MTMLWGAVGVLGVALLGLGVLALCDRRARRHEWARLAAHQPAEPARFSKAMLHGLPEPAQRYFRFVIRPGTPLWPVVELAMRGQFGLGTRATPRYQAMQARQILAAPHGFVWAMRTRSGLPLSGSDSGRWTRFRLFGLLPVARLGGNADHALSAYGRQAAEAVFWSPAAVLPGPGVAWEDVDANTARVTLTRGTLSQAVDVSVDAEGCPVRVSFQRWSDANSQRVYRRQPFGGCLSDFREVDGYRLPFRVEAGNGFGTHDYFPFFIAEITEVRFPGAREQVWRDG</sequence>
<gene>
    <name evidence="1" type="ORF">FHR95_000883</name>
</gene>
<proteinExistence type="predicted"/>
<keyword evidence="2" id="KW-1185">Reference proteome</keyword>
<organism evidence="1 2">
    <name type="scientific">Halomonas fontilapidosi</name>
    <dbReference type="NCBI Taxonomy" id="616675"/>
    <lineage>
        <taxon>Bacteria</taxon>
        <taxon>Pseudomonadati</taxon>
        <taxon>Pseudomonadota</taxon>
        <taxon>Gammaproteobacteria</taxon>
        <taxon>Oceanospirillales</taxon>
        <taxon>Halomonadaceae</taxon>
        <taxon>Halomonas</taxon>
    </lineage>
</organism>
<comment type="caution">
    <text evidence="1">The sequence shown here is derived from an EMBL/GenBank/DDBJ whole genome shotgun (WGS) entry which is preliminary data.</text>
</comment>
<evidence type="ECO:0000313" key="1">
    <source>
        <dbReference type="EMBL" id="MBB3183342.1"/>
    </source>
</evidence>
<dbReference type="AlphaFoldDB" id="A0A7W5DI27"/>
<protein>
    <submittedName>
        <fullName evidence="1">Uncharacterized protein</fullName>
    </submittedName>
</protein>
<name>A0A7W5DI27_9GAMM</name>
<dbReference type="InterPro" id="IPR046674">
    <property type="entry name" value="DUF6544"/>
</dbReference>
<dbReference type="Pfam" id="PF20181">
    <property type="entry name" value="DUF6544"/>
    <property type="match status" value="1"/>
</dbReference>
<reference evidence="1 2" key="1">
    <citation type="submission" date="2020-08" db="EMBL/GenBank/DDBJ databases">
        <title>Genomic Encyclopedia of Type Strains, Phase III (KMG-III): the genomes of soil and plant-associated and newly described type strains.</title>
        <authorList>
            <person name="Whitman W."/>
        </authorList>
    </citation>
    <scope>NUCLEOTIDE SEQUENCE [LARGE SCALE GENOMIC DNA]</scope>
    <source>
        <strain evidence="1 2">CECT 7341</strain>
    </source>
</reference>
<evidence type="ECO:0000313" key="2">
    <source>
        <dbReference type="Proteomes" id="UP000563050"/>
    </source>
</evidence>
<accession>A0A7W5DI27</accession>